<name>A0A370TU09_9HELO</name>
<dbReference type="Pfam" id="PF12898">
    <property type="entry name" value="Stc1"/>
    <property type="match status" value="1"/>
</dbReference>
<gene>
    <name evidence="3" type="ORF">BP5553_03351</name>
</gene>
<sequence length="319" mass="34654">MASIYGDQFSTDRYKCKLCAKWKPVANFSSRELKNYRLKAATGAQIDGASAQIRCVNCADDQRQELECRGPCGKKLGLMAFSKASRKAGGNKWCQECTNWKESAEPDVVVGPAPQTELAPDEALSGNQEVGNEADEGNVVEEQPQQTNPDTWYTRSGFADTFSGSIAPASVTYGAAEQTELDIKNKGKERARAPADDDIDSVSSASNLYEDLATIDLGGDWEATDARRREPITFNAYDSKGQLHRRQQTPSASETGRSSSTVRGPGINTFDNPRKFAKPAGTRNPPPKMTYDFSGSSAAGTIPRSRAVYSIEDDSDGDY</sequence>
<evidence type="ECO:0000259" key="2">
    <source>
        <dbReference type="Pfam" id="PF12898"/>
    </source>
</evidence>
<feature type="region of interest" description="Disordered" evidence="1">
    <location>
        <begin position="117"/>
        <end position="150"/>
    </location>
</feature>
<keyword evidence="4" id="KW-1185">Reference proteome</keyword>
<evidence type="ECO:0000313" key="3">
    <source>
        <dbReference type="EMBL" id="RDL39011.1"/>
    </source>
</evidence>
<proteinExistence type="predicted"/>
<evidence type="ECO:0000256" key="1">
    <source>
        <dbReference type="SAM" id="MobiDB-lite"/>
    </source>
</evidence>
<accession>A0A370TU09</accession>
<reference evidence="3 4" key="1">
    <citation type="journal article" date="2018" name="IMA Fungus">
        <title>IMA Genome-F 9: Draft genome sequence of Annulohypoxylon stygium, Aspergillus mulundensis, Berkeleyomyces basicola (syn. Thielaviopsis basicola), Ceratocystis smalleyi, two Cercospora beticola strains, Coleophoma cylindrospora, Fusarium fracticaudum, Phialophora cf. hyalina, and Morchella septimelata.</title>
        <authorList>
            <person name="Wingfield B.D."/>
            <person name="Bills G.F."/>
            <person name="Dong Y."/>
            <person name="Huang W."/>
            <person name="Nel W.J."/>
            <person name="Swalarsk-Parry B.S."/>
            <person name="Vaghefi N."/>
            <person name="Wilken P.M."/>
            <person name="An Z."/>
            <person name="de Beer Z.W."/>
            <person name="De Vos L."/>
            <person name="Chen L."/>
            <person name="Duong T.A."/>
            <person name="Gao Y."/>
            <person name="Hammerbacher A."/>
            <person name="Kikkert J.R."/>
            <person name="Li Y."/>
            <person name="Li H."/>
            <person name="Li K."/>
            <person name="Li Q."/>
            <person name="Liu X."/>
            <person name="Ma X."/>
            <person name="Naidoo K."/>
            <person name="Pethybridge S.J."/>
            <person name="Sun J."/>
            <person name="Steenkamp E.T."/>
            <person name="van der Nest M.A."/>
            <person name="van Wyk S."/>
            <person name="Wingfield M.J."/>
            <person name="Xiong C."/>
            <person name="Yue Q."/>
            <person name="Zhang X."/>
        </authorList>
    </citation>
    <scope>NUCLEOTIDE SEQUENCE [LARGE SCALE GENOMIC DNA]</scope>
    <source>
        <strain evidence="3 4">BP 5553</strain>
    </source>
</reference>
<feature type="domain" description="Stc1" evidence="2">
    <location>
        <begin position="15"/>
        <end position="99"/>
    </location>
</feature>
<dbReference type="OrthoDB" id="3514033at2759"/>
<dbReference type="GeneID" id="43596200"/>
<feature type="region of interest" description="Disordered" evidence="1">
    <location>
        <begin position="234"/>
        <end position="319"/>
    </location>
</feature>
<feature type="compositionally biased region" description="Polar residues" evidence="1">
    <location>
        <begin position="248"/>
        <end position="262"/>
    </location>
</feature>
<organism evidence="3 4">
    <name type="scientific">Venustampulla echinocandica</name>
    <dbReference type="NCBI Taxonomy" id="2656787"/>
    <lineage>
        <taxon>Eukaryota</taxon>
        <taxon>Fungi</taxon>
        <taxon>Dikarya</taxon>
        <taxon>Ascomycota</taxon>
        <taxon>Pezizomycotina</taxon>
        <taxon>Leotiomycetes</taxon>
        <taxon>Helotiales</taxon>
        <taxon>Pleuroascaceae</taxon>
        <taxon>Venustampulla</taxon>
    </lineage>
</organism>
<dbReference type="Proteomes" id="UP000254866">
    <property type="component" value="Unassembled WGS sequence"/>
</dbReference>
<dbReference type="InterPro" id="IPR024630">
    <property type="entry name" value="Stc1"/>
</dbReference>
<comment type="caution">
    <text evidence="3">The sequence shown here is derived from an EMBL/GenBank/DDBJ whole genome shotgun (WGS) entry which is preliminary data.</text>
</comment>
<dbReference type="EMBL" id="NPIC01000002">
    <property type="protein sequence ID" value="RDL39011.1"/>
    <property type="molecule type" value="Genomic_DNA"/>
</dbReference>
<dbReference type="STRING" id="2656787.A0A370TU09"/>
<evidence type="ECO:0000313" key="4">
    <source>
        <dbReference type="Proteomes" id="UP000254866"/>
    </source>
</evidence>
<dbReference type="AlphaFoldDB" id="A0A370TU09"/>
<protein>
    <recommendedName>
        <fullName evidence="2">Stc1 domain-containing protein</fullName>
    </recommendedName>
</protein>
<dbReference type="RefSeq" id="XP_031871667.1">
    <property type="nucleotide sequence ID" value="XM_032011974.1"/>
</dbReference>